<name>A0A1H4FXS3_ALKAM</name>
<evidence type="ECO:0000256" key="1">
    <source>
        <dbReference type="SAM" id="Phobius"/>
    </source>
</evidence>
<dbReference type="STRING" id="152573.SAMN04488051_11414"/>
<evidence type="ECO:0000313" key="3">
    <source>
        <dbReference type="Proteomes" id="UP000198773"/>
    </source>
</evidence>
<feature type="transmembrane region" description="Helical" evidence="1">
    <location>
        <begin position="37"/>
        <end position="55"/>
    </location>
</feature>
<dbReference type="RefSeq" id="WP_091345283.1">
    <property type="nucleotide sequence ID" value="NZ_FNRM01000014.1"/>
</dbReference>
<gene>
    <name evidence="2" type="ORF">SAMN04488051_11414</name>
</gene>
<feature type="transmembrane region" description="Helical" evidence="1">
    <location>
        <begin position="12"/>
        <end position="31"/>
    </location>
</feature>
<keyword evidence="1" id="KW-0472">Membrane</keyword>
<dbReference type="AlphaFoldDB" id="A0A1H4FXS3"/>
<evidence type="ECO:0000313" key="2">
    <source>
        <dbReference type="EMBL" id="SEB01931.1"/>
    </source>
</evidence>
<protein>
    <submittedName>
        <fullName evidence="2">Uncharacterized protein</fullName>
    </submittedName>
</protein>
<keyword evidence="3" id="KW-1185">Reference proteome</keyword>
<dbReference type="EMBL" id="FNRM01000014">
    <property type="protein sequence ID" value="SEB01931.1"/>
    <property type="molecule type" value="Genomic_DNA"/>
</dbReference>
<keyword evidence="1" id="KW-1133">Transmembrane helix</keyword>
<proteinExistence type="predicted"/>
<accession>A0A1H4FXS3</accession>
<organism evidence="2 3">
    <name type="scientific">Alkalimonas amylolytica</name>
    <dbReference type="NCBI Taxonomy" id="152573"/>
    <lineage>
        <taxon>Bacteria</taxon>
        <taxon>Pseudomonadati</taxon>
        <taxon>Pseudomonadota</taxon>
        <taxon>Gammaproteobacteria</taxon>
        <taxon>Alkalimonas</taxon>
    </lineage>
</organism>
<dbReference type="Proteomes" id="UP000198773">
    <property type="component" value="Unassembled WGS sequence"/>
</dbReference>
<keyword evidence="1" id="KW-0812">Transmembrane</keyword>
<reference evidence="2 3" key="1">
    <citation type="submission" date="2016-10" db="EMBL/GenBank/DDBJ databases">
        <authorList>
            <person name="de Groot N.N."/>
        </authorList>
    </citation>
    <scope>NUCLEOTIDE SEQUENCE [LARGE SCALE GENOMIC DNA]</scope>
    <source>
        <strain evidence="2 3">CGMCC 1.3430</strain>
    </source>
</reference>
<sequence>MSIVQNKKLSGYTLMSAGGIFLIAGFVGVVIAQESVFYGFFGIGAAFVAIGAAMLHKAKLE</sequence>